<sequence length="113" mass="12324">MSRLSFPSLPLFPIDVDPMARALINGRIFTTILSDAIIATGKRFSAAAGASERRMAAEEKALLMKGLKDKTAGESDRAASAPWVPDPVTGYYRPANHLPQMDPAELRQSLLKR</sequence>
<dbReference type="PANTHER" id="PTHR33509:SF5">
    <property type="entry name" value="PROTEIN SENESCENCE-ASSOCIATED GENE 21, MITOCHONDRIAL"/>
    <property type="match status" value="1"/>
</dbReference>
<organism evidence="2 3">
    <name type="scientific">Platanthera zijinensis</name>
    <dbReference type="NCBI Taxonomy" id="2320716"/>
    <lineage>
        <taxon>Eukaryota</taxon>
        <taxon>Viridiplantae</taxon>
        <taxon>Streptophyta</taxon>
        <taxon>Embryophyta</taxon>
        <taxon>Tracheophyta</taxon>
        <taxon>Spermatophyta</taxon>
        <taxon>Magnoliopsida</taxon>
        <taxon>Liliopsida</taxon>
        <taxon>Asparagales</taxon>
        <taxon>Orchidaceae</taxon>
        <taxon>Orchidoideae</taxon>
        <taxon>Orchideae</taxon>
        <taxon>Orchidinae</taxon>
        <taxon>Platanthera</taxon>
    </lineage>
</organism>
<dbReference type="InterPro" id="IPR004926">
    <property type="entry name" value="LEA_3a"/>
</dbReference>
<accession>A0AAP0B5T2</accession>
<evidence type="ECO:0000313" key="3">
    <source>
        <dbReference type="Proteomes" id="UP001418222"/>
    </source>
</evidence>
<dbReference type="AlphaFoldDB" id="A0AAP0B5T2"/>
<evidence type="ECO:0000313" key="2">
    <source>
        <dbReference type="EMBL" id="KAK8928969.1"/>
    </source>
</evidence>
<evidence type="ECO:0000256" key="1">
    <source>
        <dbReference type="SAM" id="MobiDB-lite"/>
    </source>
</evidence>
<reference evidence="2 3" key="1">
    <citation type="journal article" date="2022" name="Nat. Plants">
        <title>Genomes of leafy and leafless Platanthera orchids illuminate the evolution of mycoheterotrophy.</title>
        <authorList>
            <person name="Li M.H."/>
            <person name="Liu K.W."/>
            <person name="Li Z."/>
            <person name="Lu H.C."/>
            <person name="Ye Q.L."/>
            <person name="Zhang D."/>
            <person name="Wang J.Y."/>
            <person name="Li Y.F."/>
            <person name="Zhong Z.M."/>
            <person name="Liu X."/>
            <person name="Yu X."/>
            <person name="Liu D.K."/>
            <person name="Tu X.D."/>
            <person name="Liu B."/>
            <person name="Hao Y."/>
            <person name="Liao X.Y."/>
            <person name="Jiang Y.T."/>
            <person name="Sun W.H."/>
            <person name="Chen J."/>
            <person name="Chen Y.Q."/>
            <person name="Ai Y."/>
            <person name="Zhai J.W."/>
            <person name="Wu S.S."/>
            <person name="Zhou Z."/>
            <person name="Hsiao Y.Y."/>
            <person name="Wu W.L."/>
            <person name="Chen Y.Y."/>
            <person name="Lin Y.F."/>
            <person name="Hsu J.L."/>
            <person name="Li C.Y."/>
            <person name="Wang Z.W."/>
            <person name="Zhao X."/>
            <person name="Zhong W.Y."/>
            <person name="Ma X.K."/>
            <person name="Ma L."/>
            <person name="Huang J."/>
            <person name="Chen G.Z."/>
            <person name="Huang M.Z."/>
            <person name="Huang L."/>
            <person name="Peng D.H."/>
            <person name="Luo Y.B."/>
            <person name="Zou S.Q."/>
            <person name="Chen S.P."/>
            <person name="Lan S."/>
            <person name="Tsai W.C."/>
            <person name="Van de Peer Y."/>
            <person name="Liu Z.J."/>
        </authorList>
    </citation>
    <scope>NUCLEOTIDE SEQUENCE [LARGE SCALE GENOMIC DNA]</scope>
    <source>
        <strain evidence="2">Lor287</strain>
    </source>
</reference>
<dbReference type="GO" id="GO:0006950">
    <property type="term" value="P:response to stress"/>
    <property type="evidence" value="ECO:0007669"/>
    <property type="project" value="TreeGrafter"/>
</dbReference>
<feature type="region of interest" description="Disordered" evidence="1">
    <location>
        <begin position="92"/>
        <end position="113"/>
    </location>
</feature>
<protein>
    <submittedName>
        <fullName evidence="2">Indole-3-acetic acid-induced protein ARG2</fullName>
    </submittedName>
</protein>
<dbReference type="Proteomes" id="UP001418222">
    <property type="component" value="Unassembled WGS sequence"/>
</dbReference>
<dbReference type="EMBL" id="JBBWWQ010000015">
    <property type="protein sequence ID" value="KAK8928969.1"/>
    <property type="molecule type" value="Genomic_DNA"/>
</dbReference>
<proteinExistence type="predicted"/>
<gene>
    <name evidence="2" type="primary">ARG2</name>
    <name evidence="2" type="ORF">KSP39_PZI017365</name>
</gene>
<dbReference type="GO" id="GO:0005739">
    <property type="term" value="C:mitochondrion"/>
    <property type="evidence" value="ECO:0007669"/>
    <property type="project" value="TreeGrafter"/>
</dbReference>
<dbReference type="PANTHER" id="PTHR33509">
    <property type="entry name" value="LATE EMBRYOGENIS ABUNDANT PROTEIN 2-RELATED"/>
    <property type="match status" value="1"/>
</dbReference>
<name>A0AAP0B5T2_9ASPA</name>
<keyword evidence="3" id="KW-1185">Reference proteome</keyword>
<dbReference type="Pfam" id="PF03242">
    <property type="entry name" value="LEA_3a"/>
    <property type="match status" value="1"/>
</dbReference>
<comment type="caution">
    <text evidence="2">The sequence shown here is derived from an EMBL/GenBank/DDBJ whole genome shotgun (WGS) entry which is preliminary data.</text>
</comment>